<accession>A0ACC3MYR2</accession>
<evidence type="ECO:0000313" key="1">
    <source>
        <dbReference type="EMBL" id="KAK3705778.1"/>
    </source>
</evidence>
<keyword evidence="2" id="KW-1185">Reference proteome</keyword>
<sequence>MASTQPHLDEILHTRPDIVEWWVGLGGRPMDENMIHRYISESPFFDYTSNNGLVLDQSRTVQQTFDLSCNRRAFEDDLRKKRGLEFMIVGDPQALDGSGRRVEGGVGGNGMWVVRKQEREGARGGEGETTTLGTYYLVGENMYQAPGVGDILGNRLVSAANNLSKFFDQAAGLADFSPTTGYSYLAAANKKPANATTTSTHVSPARSREGSVVPNAEIHSLRSASLLPDSGSQAGGSQQQSPTAQDTKLLAQSFQMSLEFSDEYTDENPLIGEPGHFSFTHSTAAVKKRRADEEATAKPKQERLTASSRVASPAVKAAAAAPSPPAVMTAASAVAKAEKGEKEGRRGSKMERVKRKKSKAGNALGTPTTPGGGGGSAGTARSRQGKAG</sequence>
<evidence type="ECO:0000313" key="2">
    <source>
        <dbReference type="Proteomes" id="UP001281147"/>
    </source>
</evidence>
<proteinExistence type="predicted"/>
<reference evidence="1" key="1">
    <citation type="submission" date="2023-07" db="EMBL/GenBank/DDBJ databases">
        <title>Black Yeasts Isolated from many extreme environments.</title>
        <authorList>
            <person name="Coleine C."/>
            <person name="Stajich J.E."/>
            <person name="Selbmann L."/>
        </authorList>
    </citation>
    <scope>NUCLEOTIDE SEQUENCE</scope>
    <source>
        <strain evidence="1">CCFEE 5714</strain>
    </source>
</reference>
<comment type="caution">
    <text evidence="1">The sequence shown here is derived from an EMBL/GenBank/DDBJ whole genome shotgun (WGS) entry which is preliminary data.</text>
</comment>
<gene>
    <name evidence="1" type="primary">MED6_1</name>
    <name evidence="1" type="ORF">LTR37_013085</name>
</gene>
<name>A0ACC3MYR2_9PEZI</name>
<organism evidence="1 2">
    <name type="scientific">Vermiconidia calcicola</name>
    <dbReference type="NCBI Taxonomy" id="1690605"/>
    <lineage>
        <taxon>Eukaryota</taxon>
        <taxon>Fungi</taxon>
        <taxon>Dikarya</taxon>
        <taxon>Ascomycota</taxon>
        <taxon>Pezizomycotina</taxon>
        <taxon>Dothideomycetes</taxon>
        <taxon>Dothideomycetidae</taxon>
        <taxon>Mycosphaerellales</taxon>
        <taxon>Extremaceae</taxon>
        <taxon>Vermiconidia</taxon>
    </lineage>
</organism>
<dbReference type="EMBL" id="JAUTXU010000126">
    <property type="protein sequence ID" value="KAK3705778.1"/>
    <property type="molecule type" value="Genomic_DNA"/>
</dbReference>
<protein>
    <submittedName>
        <fullName evidence="1">Mediator of RNA polymerase II transcription subunit 6</fullName>
    </submittedName>
</protein>
<dbReference type="Proteomes" id="UP001281147">
    <property type="component" value="Unassembled WGS sequence"/>
</dbReference>